<evidence type="ECO:0000313" key="16">
    <source>
        <dbReference type="Proteomes" id="UP000008738"/>
    </source>
</evidence>
<keyword evidence="10 12" id="KW-1133">Transmembrane helix</keyword>
<reference evidence="15 16" key="1">
    <citation type="journal article" date="2011" name="J. Bacteriol.">
        <title>Genome analysis of a Mycoplasma hyorhinis strain derived from a primary human melanoma cell line.</title>
        <authorList>
            <person name="Kornspan J.D."/>
            <person name="Lysnyansky I."/>
            <person name="Kahan T."/>
            <person name="Herrmann R."/>
            <person name="Rottem S."/>
            <person name="Nir-Paz R."/>
        </authorList>
    </citation>
    <scope>NUCLEOTIDE SEQUENCE [LARGE SCALE GENOMIC DNA]</scope>
    <source>
        <strain evidence="15 16">MCLD</strain>
    </source>
</reference>
<keyword evidence="6" id="KW-0762">Sugar transport</keyword>
<evidence type="ECO:0000256" key="8">
    <source>
        <dbReference type="ARBA" id="ARBA00022683"/>
    </source>
</evidence>
<dbReference type="Proteomes" id="UP000008738">
    <property type="component" value="Chromosome"/>
</dbReference>
<protein>
    <submittedName>
        <fullName evidence="15">PTS system, mannitol-specific IIBC component</fullName>
    </submittedName>
</protein>
<evidence type="ECO:0000256" key="11">
    <source>
        <dbReference type="ARBA" id="ARBA00023136"/>
    </source>
</evidence>
<comment type="function">
    <text evidence="1">The phosphoenolpyruvate-dependent sugar phosphotransferase system (sugar PTS), a major carbohydrate active transport system, catalyzes the phosphorylation of incoming sugar substrates concomitantly with their translocation across the cell membrane. The enzyme II CmtAB PTS system is involved in D-mannitol transport.</text>
</comment>
<dbReference type="PROSITE" id="PS51104">
    <property type="entry name" value="PTS_EIIC_TYPE_2"/>
    <property type="match status" value="1"/>
</dbReference>
<feature type="transmembrane region" description="Helical" evidence="12">
    <location>
        <begin position="113"/>
        <end position="132"/>
    </location>
</feature>
<feature type="transmembrane region" description="Helical" evidence="12">
    <location>
        <begin position="288"/>
        <end position="307"/>
    </location>
</feature>
<evidence type="ECO:0000256" key="5">
    <source>
        <dbReference type="ARBA" id="ARBA00022553"/>
    </source>
</evidence>
<evidence type="ECO:0000259" key="14">
    <source>
        <dbReference type="PROSITE" id="PS51104"/>
    </source>
</evidence>
<evidence type="ECO:0000256" key="2">
    <source>
        <dbReference type="ARBA" id="ARBA00004651"/>
    </source>
</evidence>
<evidence type="ECO:0000256" key="4">
    <source>
        <dbReference type="ARBA" id="ARBA00022475"/>
    </source>
</evidence>
<dbReference type="SUPFAM" id="SSF52794">
    <property type="entry name" value="PTS system IIB component-like"/>
    <property type="match status" value="1"/>
</dbReference>
<dbReference type="InterPro" id="IPR036095">
    <property type="entry name" value="PTS_EIIB-like_sf"/>
</dbReference>
<keyword evidence="7" id="KW-0808">Transferase</keyword>
<keyword evidence="4" id="KW-1003">Cell membrane</keyword>
<feature type="domain" description="PTS EIIB type-2" evidence="13">
    <location>
        <begin position="403"/>
        <end position="494"/>
    </location>
</feature>
<feature type="transmembrane region" description="Helical" evidence="12">
    <location>
        <begin position="334"/>
        <end position="358"/>
    </location>
</feature>
<keyword evidence="9 12" id="KW-0812">Transmembrane</keyword>
<feature type="transmembrane region" description="Helical" evidence="12">
    <location>
        <begin position="21"/>
        <end position="45"/>
    </location>
</feature>
<dbReference type="PANTHER" id="PTHR30181">
    <property type="entry name" value="MANNITOL PERMEASE IIC COMPONENT"/>
    <property type="match status" value="1"/>
</dbReference>
<evidence type="ECO:0000256" key="10">
    <source>
        <dbReference type="ARBA" id="ARBA00022989"/>
    </source>
</evidence>
<dbReference type="RefSeq" id="WP_014582587.1">
    <property type="nucleotide sequence ID" value="NC_017519.1"/>
</dbReference>
<keyword evidence="5" id="KW-0597">Phosphoprotein</keyword>
<evidence type="ECO:0000256" key="12">
    <source>
        <dbReference type="SAM" id="Phobius"/>
    </source>
</evidence>
<dbReference type="InterPro" id="IPR013011">
    <property type="entry name" value="PTS_EIIB_2"/>
</dbReference>
<feature type="transmembrane region" description="Helical" evidence="12">
    <location>
        <begin position="152"/>
        <end position="180"/>
    </location>
</feature>
<name>A0ABM5M5F8_MESHM</name>
<dbReference type="InterPro" id="IPR003501">
    <property type="entry name" value="PTS_EIIB_2/3"/>
</dbReference>
<dbReference type="Gene3D" id="3.40.50.2300">
    <property type="match status" value="1"/>
</dbReference>
<gene>
    <name evidence="15" type="ordered locus">SRH_01120</name>
</gene>
<keyword evidence="8" id="KW-0598">Phosphotransferase system</keyword>
<evidence type="ECO:0000256" key="6">
    <source>
        <dbReference type="ARBA" id="ARBA00022597"/>
    </source>
</evidence>
<dbReference type="CDD" id="cd05567">
    <property type="entry name" value="PTS_IIB_mannitol"/>
    <property type="match status" value="1"/>
</dbReference>
<dbReference type="Pfam" id="PF02302">
    <property type="entry name" value="PTS_IIB"/>
    <property type="match status" value="1"/>
</dbReference>
<feature type="transmembrane region" description="Helical" evidence="12">
    <location>
        <begin position="232"/>
        <end position="253"/>
    </location>
</feature>
<dbReference type="InterPro" id="IPR050893">
    <property type="entry name" value="Sugar_PTS"/>
</dbReference>
<dbReference type="PROSITE" id="PS51099">
    <property type="entry name" value="PTS_EIIB_TYPE_2"/>
    <property type="match status" value="1"/>
</dbReference>
<evidence type="ECO:0000256" key="7">
    <source>
        <dbReference type="ARBA" id="ARBA00022679"/>
    </source>
</evidence>
<keyword evidence="16" id="KW-1185">Reference proteome</keyword>
<feature type="transmembrane region" description="Helical" evidence="12">
    <location>
        <begin position="57"/>
        <end position="75"/>
    </location>
</feature>
<evidence type="ECO:0000256" key="3">
    <source>
        <dbReference type="ARBA" id="ARBA00022448"/>
    </source>
</evidence>
<dbReference type="InterPro" id="IPR013014">
    <property type="entry name" value="PTS_EIIC_2"/>
</dbReference>
<evidence type="ECO:0000256" key="9">
    <source>
        <dbReference type="ARBA" id="ARBA00022692"/>
    </source>
</evidence>
<proteinExistence type="predicted"/>
<organism evidence="15 16">
    <name type="scientific">Mesomycoplasma hyorhinis (strain MCLD)</name>
    <name type="common">Mycoplasma hyorhinis</name>
    <dbReference type="NCBI Taxonomy" id="936139"/>
    <lineage>
        <taxon>Bacteria</taxon>
        <taxon>Bacillati</taxon>
        <taxon>Mycoplasmatota</taxon>
        <taxon>Mycoplasmoidales</taxon>
        <taxon>Metamycoplasmataceae</taxon>
        <taxon>Mesomycoplasma</taxon>
    </lineage>
</organism>
<keyword evidence="11 12" id="KW-0472">Membrane</keyword>
<accession>A0ABM5M5F8</accession>
<dbReference type="EMBL" id="CP002669">
    <property type="protein sequence ID" value="AEC45792.1"/>
    <property type="molecule type" value="Genomic_DNA"/>
</dbReference>
<dbReference type="InterPro" id="IPR029503">
    <property type="entry name" value="PTS_EIIB_mannitol"/>
</dbReference>
<evidence type="ECO:0000256" key="1">
    <source>
        <dbReference type="ARBA" id="ARBA00002434"/>
    </source>
</evidence>
<feature type="domain" description="PTS EIIC type-2" evidence="14">
    <location>
        <begin position="19"/>
        <end position="365"/>
    </location>
</feature>
<evidence type="ECO:0000313" key="15">
    <source>
        <dbReference type="EMBL" id="AEC45792.1"/>
    </source>
</evidence>
<comment type="subcellular location">
    <subcellularLocation>
        <location evidence="2">Cell membrane</location>
        <topology evidence="2">Multi-pass membrane protein</topology>
    </subcellularLocation>
</comment>
<evidence type="ECO:0000259" key="13">
    <source>
        <dbReference type="PROSITE" id="PS51099"/>
    </source>
</evidence>
<sequence length="494" mass="54025">MNLNYKQLALNMKVKIQNFGGFLSSMIMPIIGIFIAWGLLTSFFIPTGWTPNTTLSGMVAVGIKYLIPILIGFLAGKKIYQIRGGAISALIAAAVIAAGDSDIFKSIAGKESVMILLGVMILSPLAALALKHSEKLWINKIQPGFEMLVNNFYLGILGFLLCFPAFYFSAYVIAYINVFLSLIVSKMQENKLYPIVAIVVEPAKVLFLNNAINHGIFSPLGIQEVQSSGKSILFLLESNPGPGLGILMAWLIFGKDKTVKTQAGSSSIIHFFGGIHEVYFPFVLLRPILIIAAIAGGVVGNALFQIFNVGAAAPVSPGSIIAQYIQVKKDALDIAGLSLGIFASALTSFLVSVIILYFDKIKAKFLKKEVKSNNIDLAKAQELSKSMKLKKEEQIEEKVLDFSKIYFVCDAGMGSSVMGSGILKKLLKEENMNNIEVLHKSISNIDKSEKCIITISSLADRIKSKNPDAHYFIINYFLDLQGYKNIINEIKNKK</sequence>
<keyword evidence="3" id="KW-0813">Transport</keyword>
<dbReference type="PANTHER" id="PTHR30181:SF2">
    <property type="entry name" value="PTS SYSTEM MANNITOL-SPECIFIC EIICBA COMPONENT"/>
    <property type="match status" value="1"/>
</dbReference>